<proteinExistence type="predicted"/>
<name>A0A2K2DRC1_BRADI</name>
<reference evidence="2 3" key="1">
    <citation type="journal article" date="2010" name="Nature">
        <title>Genome sequencing and analysis of the model grass Brachypodium distachyon.</title>
        <authorList>
            <consortium name="International Brachypodium Initiative"/>
        </authorList>
    </citation>
    <scope>NUCLEOTIDE SEQUENCE [LARGE SCALE GENOMIC DNA]</scope>
    <source>
        <strain evidence="2 3">Bd21</strain>
    </source>
</reference>
<keyword evidence="4" id="KW-1185">Reference proteome</keyword>
<feature type="compositionally biased region" description="Polar residues" evidence="1">
    <location>
        <begin position="22"/>
        <end position="33"/>
    </location>
</feature>
<dbReference type="EMBL" id="CM000880">
    <property type="protein sequence ID" value="PNT76828.1"/>
    <property type="molecule type" value="Genomic_DNA"/>
</dbReference>
<accession>A0A2K2DRC1</accession>
<protein>
    <submittedName>
        <fullName evidence="2 3">Uncharacterized protein</fullName>
    </submittedName>
</protein>
<evidence type="ECO:0000256" key="1">
    <source>
        <dbReference type="SAM" id="MobiDB-lite"/>
    </source>
</evidence>
<evidence type="ECO:0000313" key="4">
    <source>
        <dbReference type="Proteomes" id="UP000008810"/>
    </source>
</evidence>
<reference evidence="3" key="3">
    <citation type="submission" date="2018-08" db="UniProtKB">
        <authorList>
            <consortium name="EnsemblPlants"/>
        </authorList>
    </citation>
    <scope>IDENTIFICATION</scope>
    <source>
        <strain evidence="3">cv. Bd21</strain>
    </source>
</reference>
<dbReference type="Gramene" id="PNT76828">
    <property type="protein sequence ID" value="PNT76828"/>
    <property type="gene ID" value="BRADI_1g54082v3"/>
</dbReference>
<evidence type="ECO:0000313" key="2">
    <source>
        <dbReference type="EMBL" id="PNT76828.1"/>
    </source>
</evidence>
<feature type="compositionally biased region" description="Low complexity" evidence="1">
    <location>
        <begin position="34"/>
        <end position="51"/>
    </location>
</feature>
<dbReference type="InParanoid" id="A0A2K2DRC1"/>
<reference evidence="2" key="2">
    <citation type="submission" date="2017-06" db="EMBL/GenBank/DDBJ databases">
        <title>WGS assembly of Brachypodium distachyon.</title>
        <authorList>
            <consortium name="The International Brachypodium Initiative"/>
            <person name="Lucas S."/>
            <person name="Harmon-Smith M."/>
            <person name="Lail K."/>
            <person name="Tice H."/>
            <person name="Grimwood J."/>
            <person name="Bruce D."/>
            <person name="Barry K."/>
            <person name="Shu S."/>
            <person name="Lindquist E."/>
            <person name="Wang M."/>
            <person name="Pitluck S."/>
            <person name="Vogel J.P."/>
            <person name="Garvin D.F."/>
            <person name="Mockler T.C."/>
            <person name="Schmutz J."/>
            <person name="Rokhsar D."/>
            <person name="Bevan M.W."/>
        </authorList>
    </citation>
    <scope>NUCLEOTIDE SEQUENCE</scope>
    <source>
        <strain evidence="2">Bd21</strain>
    </source>
</reference>
<organism evidence="2">
    <name type="scientific">Brachypodium distachyon</name>
    <name type="common">Purple false brome</name>
    <name type="synonym">Trachynia distachya</name>
    <dbReference type="NCBI Taxonomy" id="15368"/>
    <lineage>
        <taxon>Eukaryota</taxon>
        <taxon>Viridiplantae</taxon>
        <taxon>Streptophyta</taxon>
        <taxon>Embryophyta</taxon>
        <taxon>Tracheophyta</taxon>
        <taxon>Spermatophyta</taxon>
        <taxon>Magnoliopsida</taxon>
        <taxon>Liliopsida</taxon>
        <taxon>Poales</taxon>
        <taxon>Poaceae</taxon>
        <taxon>BOP clade</taxon>
        <taxon>Pooideae</taxon>
        <taxon>Stipodae</taxon>
        <taxon>Brachypodieae</taxon>
        <taxon>Brachypodium</taxon>
    </lineage>
</organism>
<dbReference type="EnsemblPlants" id="PNT76828">
    <property type="protein sequence ID" value="PNT76828"/>
    <property type="gene ID" value="BRADI_1g54082v3"/>
</dbReference>
<dbReference type="Proteomes" id="UP000008810">
    <property type="component" value="Chromosome 1"/>
</dbReference>
<sequence length="168" mass="18176">MRATLPATPNLRPPAPKGPSRAASSLFSSPQRRLSSALAPPVAVAAAMPDSSEPEPRKPSPRASSIALAAGIDSDDSCSIGRPWLSNFRIYFDSGPTFAGRSRRRRIDAYLQKSQCTSSCDASWVRKCQRRELQALRSASEKIISDVSLVRSVRGFSLSPTSRDVSEL</sequence>
<evidence type="ECO:0000313" key="3">
    <source>
        <dbReference type="EnsemblPlants" id="PNT76828"/>
    </source>
</evidence>
<gene>
    <name evidence="2" type="ORF">BRADI_1g54082v3</name>
</gene>
<dbReference type="AlphaFoldDB" id="A0A2K2DRC1"/>
<feature type="region of interest" description="Disordered" evidence="1">
    <location>
        <begin position="1"/>
        <end position="65"/>
    </location>
</feature>